<sequence length="531" mass="60492">MATDQSSLPERLSRLLDRGAGDLLSGGTIGIEKESLRIGRDGLIAQTPHPTALGSALTHPHITTDYSEALLEFITPPFTDCDETLHFLCDIHRFVYEQLDGELLLAASMPCGIDDDESIPIADYGSSNIGRMKHIYRRGLWYRYGRAMQSIAGIHFNYAVPERLWQQLHRMENSPLELSRFISDGYFSLIRNLQRRGWLILYLFGCSSAVCKRFFSSRPELMNGFDEFDAHTVYHPWATSLRMSDIGYKSDNQAILDINHNSLPDYVAALDRATKTPFLPYQEIGVKVNGEYRQLNSNILQIENEFYCIVRPKQIARSGEKPSLAMQRRGVRYVELRSLDLDPFCPVGISRQTARFVEALLLSCLLESSPLTTGEERRANNTNLITVARRGREPGLQLTSAGKPIPLRDWAERIFAEMEPICTLLDGDNSNRPYTASLAQQRDAVHNPELTPSAAMLRAMREKNSSYASFALEMSAEHERYFRSRRLDPARRETFRDMAERSHAKQKELEEGDDLSFDDFLKRYFAQNMPA</sequence>
<dbReference type="EMBL" id="FQXS01000006">
    <property type="protein sequence ID" value="SHH66545.1"/>
    <property type="molecule type" value="Genomic_DNA"/>
</dbReference>
<organism evidence="11 12">
    <name type="scientific">Desulfofustis glycolicus DSM 9705</name>
    <dbReference type="NCBI Taxonomy" id="1121409"/>
    <lineage>
        <taxon>Bacteria</taxon>
        <taxon>Pseudomonadati</taxon>
        <taxon>Thermodesulfobacteriota</taxon>
        <taxon>Desulfobulbia</taxon>
        <taxon>Desulfobulbales</taxon>
        <taxon>Desulfocapsaceae</taxon>
        <taxon>Desulfofustis</taxon>
    </lineage>
</organism>
<evidence type="ECO:0000256" key="5">
    <source>
        <dbReference type="ARBA" id="ARBA00022741"/>
    </source>
</evidence>
<keyword evidence="4 8" id="KW-0317">Glutathione biosynthesis</keyword>
<comment type="catalytic activity">
    <reaction evidence="7 8 9">
        <text>L-cysteine + L-glutamate + ATP = gamma-L-glutamyl-L-cysteine + ADP + phosphate + H(+)</text>
        <dbReference type="Rhea" id="RHEA:13285"/>
        <dbReference type="ChEBI" id="CHEBI:15378"/>
        <dbReference type="ChEBI" id="CHEBI:29985"/>
        <dbReference type="ChEBI" id="CHEBI:30616"/>
        <dbReference type="ChEBI" id="CHEBI:35235"/>
        <dbReference type="ChEBI" id="CHEBI:43474"/>
        <dbReference type="ChEBI" id="CHEBI:58173"/>
        <dbReference type="ChEBI" id="CHEBI:456216"/>
        <dbReference type="EC" id="6.3.2.2"/>
    </reaction>
</comment>
<dbReference type="SUPFAM" id="SSF55931">
    <property type="entry name" value="Glutamine synthetase/guanido kinase"/>
    <property type="match status" value="1"/>
</dbReference>
<evidence type="ECO:0000256" key="6">
    <source>
        <dbReference type="ARBA" id="ARBA00022840"/>
    </source>
</evidence>
<dbReference type="GO" id="GO:0006750">
    <property type="term" value="P:glutathione biosynthetic process"/>
    <property type="evidence" value="ECO:0007669"/>
    <property type="project" value="UniProtKB-UniRule"/>
</dbReference>
<dbReference type="PANTHER" id="PTHR38761:SF1">
    <property type="entry name" value="GLUTAMATE--CYSTEINE LIGASE"/>
    <property type="match status" value="1"/>
</dbReference>
<gene>
    <name evidence="8" type="primary">gshA</name>
    <name evidence="11" type="ORF">SAMN02745124_01317</name>
</gene>
<evidence type="ECO:0000256" key="3">
    <source>
        <dbReference type="ARBA" id="ARBA00022598"/>
    </source>
</evidence>
<reference evidence="11 12" key="1">
    <citation type="submission" date="2016-11" db="EMBL/GenBank/DDBJ databases">
        <authorList>
            <person name="Jaros S."/>
            <person name="Januszkiewicz K."/>
            <person name="Wedrychowicz H."/>
        </authorList>
    </citation>
    <scope>NUCLEOTIDE SEQUENCE [LARGE SCALE GENOMIC DNA]</scope>
    <source>
        <strain evidence="11 12">DSM 9705</strain>
    </source>
</reference>
<dbReference type="InterPro" id="IPR014746">
    <property type="entry name" value="Gln_synth/guanido_kin_cat_dom"/>
</dbReference>
<evidence type="ECO:0000256" key="4">
    <source>
        <dbReference type="ARBA" id="ARBA00022684"/>
    </source>
</evidence>
<dbReference type="PANTHER" id="PTHR38761">
    <property type="entry name" value="GLUTAMATE--CYSTEINE LIGASE"/>
    <property type="match status" value="1"/>
</dbReference>
<dbReference type="GO" id="GO:0004357">
    <property type="term" value="F:glutamate-cysteine ligase activity"/>
    <property type="evidence" value="ECO:0007669"/>
    <property type="project" value="UniProtKB-UniRule"/>
</dbReference>
<keyword evidence="3 8" id="KW-0436">Ligase</keyword>
<dbReference type="UniPathway" id="UPA00142">
    <property type="reaction ID" value="UER00209"/>
</dbReference>
<dbReference type="InterPro" id="IPR006334">
    <property type="entry name" value="Glut_cys_ligase"/>
</dbReference>
<evidence type="ECO:0000313" key="11">
    <source>
        <dbReference type="EMBL" id="SHH66545.1"/>
    </source>
</evidence>
<dbReference type="STRING" id="1121409.SAMN02745124_01317"/>
<dbReference type="GO" id="GO:0046872">
    <property type="term" value="F:metal ion binding"/>
    <property type="evidence" value="ECO:0007669"/>
    <property type="project" value="TreeGrafter"/>
</dbReference>
<proteinExistence type="inferred from homology"/>
<dbReference type="Gene3D" id="3.30.590.20">
    <property type="match status" value="1"/>
</dbReference>
<dbReference type="NCBIfam" id="TIGR01434">
    <property type="entry name" value="glu_cys_ligase"/>
    <property type="match status" value="1"/>
</dbReference>
<name>A0A1M5UUC5_9BACT</name>
<dbReference type="Pfam" id="PF04262">
    <property type="entry name" value="Glu_cys_ligase"/>
    <property type="match status" value="1"/>
</dbReference>
<dbReference type="GO" id="GO:0005524">
    <property type="term" value="F:ATP binding"/>
    <property type="evidence" value="ECO:0007669"/>
    <property type="project" value="UniProtKB-KW"/>
</dbReference>
<evidence type="ECO:0000256" key="2">
    <source>
        <dbReference type="ARBA" id="ARBA00008772"/>
    </source>
</evidence>
<dbReference type="GO" id="GO:0005829">
    <property type="term" value="C:cytosol"/>
    <property type="evidence" value="ECO:0007669"/>
    <property type="project" value="TreeGrafter"/>
</dbReference>
<protein>
    <recommendedName>
        <fullName evidence="8">Glutamate--cysteine ligase</fullName>
        <ecNumber evidence="8">6.3.2.2</ecNumber>
    </recommendedName>
    <alternativeName>
        <fullName evidence="8">Gamma-ECS</fullName>
        <shortName evidence="8">GCS</shortName>
    </alternativeName>
    <alternativeName>
        <fullName evidence="8">Gamma-glutamylcysteine synthetase</fullName>
    </alternativeName>
</protein>
<evidence type="ECO:0000259" key="10">
    <source>
        <dbReference type="Pfam" id="PF04262"/>
    </source>
</evidence>
<keyword evidence="12" id="KW-1185">Reference proteome</keyword>
<feature type="domain" description="Glutamate--cysteine ligase" evidence="10">
    <location>
        <begin position="14"/>
        <end position="385"/>
    </location>
</feature>
<accession>A0A1M5UUC5</accession>
<keyword evidence="6 8" id="KW-0067">ATP-binding</keyword>
<dbReference type="EC" id="6.3.2.2" evidence="8"/>
<dbReference type="HAMAP" id="MF_00578">
    <property type="entry name" value="Glu_cys_ligase"/>
    <property type="match status" value="1"/>
</dbReference>
<keyword evidence="5 8" id="KW-0547">Nucleotide-binding</keyword>
<evidence type="ECO:0000256" key="7">
    <source>
        <dbReference type="ARBA" id="ARBA00048819"/>
    </source>
</evidence>
<dbReference type="RefSeq" id="WP_073374479.1">
    <property type="nucleotide sequence ID" value="NZ_FQXS01000006.1"/>
</dbReference>
<comment type="similarity">
    <text evidence="2 8">Belongs to the glutamate--cysteine ligase type 1 family. Type 1 subfamily.</text>
</comment>
<dbReference type="Proteomes" id="UP000184139">
    <property type="component" value="Unassembled WGS sequence"/>
</dbReference>
<dbReference type="OrthoDB" id="9803907at2"/>
<evidence type="ECO:0000256" key="9">
    <source>
        <dbReference type="RuleBase" id="RU004391"/>
    </source>
</evidence>
<dbReference type="InterPro" id="IPR007370">
    <property type="entry name" value="Glu_cys_ligase"/>
</dbReference>
<evidence type="ECO:0000313" key="12">
    <source>
        <dbReference type="Proteomes" id="UP000184139"/>
    </source>
</evidence>
<evidence type="ECO:0000256" key="8">
    <source>
        <dbReference type="HAMAP-Rule" id="MF_00578"/>
    </source>
</evidence>
<evidence type="ECO:0000256" key="1">
    <source>
        <dbReference type="ARBA" id="ARBA00005006"/>
    </source>
</evidence>
<dbReference type="AlphaFoldDB" id="A0A1M5UUC5"/>
<comment type="pathway">
    <text evidence="1 8 9">Sulfur metabolism; glutathione biosynthesis; glutathione from L-cysteine and L-glutamate: step 1/2.</text>
</comment>